<reference evidence="1 2" key="1">
    <citation type="submission" date="2019-08" db="EMBL/GenBank/DDBJ databases">
        <title>Hyperibacter terrae gen. nov., sp. nov. and Hyperibacter viscosus sp. nov., two new members in the family Rhodospirillaceae isolated from the rhizosphere of Hypericum perforatum.</title>
        <authorList>
            <person name="Noviana Z."/>
        </authorList>
    </citation>
    <scope>NUCLEOTIDE SEQUENCE [LARGE SCALE GENOMIC DNA]</scope>
    <source>
        <strain evidence="1 2">R5913</strain>
    </source>
</reference>
<dbReference type="EMBL" id="CP042906">
    <property type="protein sequence ID" value="QEX15742.1"/>
    <property type="molecule type" value="Genomic_DNA"/>
</dbReference>
<sequence length="728" mass="76636">MDERSVCRGFGGTILAVMLAWGQAAVAAPQITVPACDALKAWSATVVPTDSYTVAPALPLPKALADEALLPVFGATALSWSGEDIKAASGALTLCYREAKKAGDKPAMDALGVANAALVKTLGQTLAAVAKARQAVESQRPTIAGLPDTAELDRGLAALIDADPAKPNLQAAVGLPREITGPLVYIAKFLPYLPDGDRQQLMAELADRRAAIQAGAGQAMGQEVAAAPATADGVIGLQKVRQRIAAMVPSDALTAIDGQAAARADEIRAGLRQATPPGWVPPDCVELYRWSGAADARQGVALGSQSTYRAFLDEHVVPVFGISVAAWGDEDLTRFQTLRTVCQATWRAMPGAARMPNPPAEAPELLKLAAKGNWIDAADPQIAQARTTIQAYNAGLEALAAVEAKIAALPDTSDSLPQLYQLANDPAQNSVDEARRQSFKAAVAAKQNAINARALSAAMEGLGQVQVASLGDLAKLVNYWGAASMTIADPNDRQRFGQAAEQALDEDINRLLPEFKAKLDEMPATLAGLGQVRTAVLDLTGVSETEKAPPFQPMHAAIHDRSVAIIETLHQENCMALLKELDISGDTAEQLVWDGKTGTKLGVFVCNLTASGSPVHEYTGGGMFSGDQKLKATLAMGGLQTVWLHKAEVAQGQADMLVGFKMADANQERPIAVEEWAMFTAMATGGQFVTPEICNPLMSKPEDQLTIEDKMTGVACAEEVLNGSWGFQ</sequence>
<evidence type="ECO:0000313" key="1">
    <source>
        <dbReference type="EMBL" id="QEX15742.1"/>
    </source>
</evidence>
<gene>
    <name evidence="1" type="ORF">FRZ44_10290</name>
</gene>
<evidence type="ECO:0000313" key="2">
    <source>
        <dbReference type="Proteomes" id="UP000326202"/>
    </source>
</evidence>
<accession>A0A5J6MEB8</accession>
<proteinExistence type="predicted"/>
<protein>
    <submittedName>
        <fullName evidence="1">Uncharacterized protein</fullName>
    </submittedName>
</protein>
<organism evidence="1 2">
    <name type="scientific">Hypericibacter terrae</name>
    <dbReference type="NCBI Taxonomy" id="2602015"/>
    <lineage>
        <taxon>Bacteria</taxon>
        <taxon>Pseudomonadati</taxon>
        <taxon>Pseudomonadota</taxon>
        <taxon>Alphaproteobacteria</taxon>
        <taxon>Rhodospirillales</taxon>
        <taxon>Dongiaceae</taxon>
        <taxon>Hypericibacter</taxon>
    </lineage>
</organism>
<name>A0A5J6MEB8_9PROT</name>
<dbReference type="Proteomes" id="UP000326202">
    <property type="component" value="Chromosome"/>
</dbReference>
<keyword evidence="2" id="KW-1185">Reference proteome</keyword>
<dbReference type="KEGG" id="htq:FRZ44_10290"/>
<dbReference type="AlphaFoldDB" id="A0A5J6MEB8"/>